<dbReference type="EMBL" id="ANOF01000133">
    <property type="protein sequence ID" value="EMI25203.1"/>
    <property type="molecule type" value="Genomic_DNA"/>
</dbReference>
<sequence length="117" mass="13338">MPTKTKRLKRRKLPEDQGERTQESLAKPKIKIEGLKYFAMLKPLLEHLHEHECQRDTAGNRTLHYDQYCMLVLLYVLNPTVSSLRAISQASELTKVRDKLGNEKASLSSLSEAGGLF</sequence>
<reference evidence="2 3" key="1">
    <citation type="journal article" date="2013" name="Mar. Genomics">
        <title>Expression of sulfatases in Rhodopirellula baltica and the diversity of sulfatases in the genus Rhodopirellula.</title>
        <authorList>
            <person name="Wegner C.E."/>
            <person name="Richter-Heitmann T."/>
            <person name="Klindworth A."/>
            <person name="Klockow C."/>
            <person name="Richter M."/>
            <person name="Achstetter T."/>
            <person name="Glockner F.O."/>
            <person name="Harder J."/>
        </authorList>
    </citation>
    <scope>NUCLEOTIDE SEQUENCE [LARGE SCALE GENOMIC DNA]</scope>
    <source>
        <strain evidence="2 3">SH398</strain>
    </source>
</reference>
<feature type="region of interest" description="Disordered" evidence="1">
    <location>
        <begin position="1"/>
        <end position="26"/>
    </location>
</feature>
<evidence type="ECO:0000313" key="2">
    <source>
        <dbReference type="EMBL" id="EMI25203.1"/>
    </source>
</evidence>
<feature type="non-terminal residue" evidence="2">
    <location>
        <position position="117"/>
    </location>
</feature>
<organism evidence="2 3">
    <name type="scientific">Rhodopirellula europaea SH398</name>
    <dbReference type="NCBI Taxonomy" id="1263868"/>
    <lineage>
        <taxon>Bacteria</taxon>
        <taxon>Pseudomonadati</taxon>
        <taxon>Planctomycetota</taxon>
        <taxon>Planctomycetia</taxon>
        <taxon>Pirellulales</taxon>
        <taxon>Pirellulaceae</taxon>
        <taxon>Rhodopirellula</taxon>
    </lineage>
</organism>
<protein>
    <submittedName>
        <fullName evidence="2">Transposase</fullName>
    </submittedName>
</protein>
<evidence type="ECO:0000256" key="1">
    <source>
        <dbReference type="SAM" id="MobiDB-lite"/>
    </source>
</evidence>
<gene>
    <name evidence="2" type="ORF">RESH_04218</name>
</gene>
<dbReference type="STRING" id="1263868.RESH_04218"/>
<feature type="compositionally biased region" description="Basic and acidic residues" evidence="1">
    <location>
        <begin position="13"/>
        <end position="22"/>
    </location>
</feature>
<feature type="compositionally biased region" description="Basic residues" evidence="1">
    <location>
        <begin position="1"/>
        <end position="12"/>
    </location>
</feature>
<accession>M5S0S2</accession>
<dbReference type="AlphaFoldDB" id="M5S0S2"/>
<dbReference type="Proteomes" id="UP000011996">
    <property type="component" value="Unassembled WGS sequence"/>
</dbReference>
<proteinExistence type="predicted"/>
<comment type="caution">
    <text evidence="2">The sequence shown here is derived from an EMBL/GenBank/DDBJ whole genome shotgun (WGS) entry which is preliminary data.</text>
</comment>
<evidence type="ECO:0000313" key="3">
    <source>
        <dbReference type="Proteomes" id="UP000011996"/>
    </source>
</evidence>
<name>M5S0S2_9BACT</name>